<feature type="domain" description="DUF7032" evidence="3">
    <location>
        <begin position="218"/>
        <end position="330"/>
    </location>
</feature>
<dbReference type="PANTHER" id="PTHR46043:SF5">
    <property type="entry name" value="ARM REPEAT SUPERFAMILY PROTEIN"/>
    <property type="match status" value="1"/>
</dbReference>
<dbReference type="InterPro" id="IPR016024">
    <property type="entry name" value="ARM-type_fold"/>
</dbReference>
<dbReference type="Pfam" id="PF23005">
    <property type="entry name" value="DUF7032"/>
    <property type="match status" value="1"/>
</dbReference>
<evidence type="ECO:0000256" key="2">
    <source>
        <dbReference type="SAM" id="MobiDB-lite"/>
    </source>
</evidence>
<dbReference type="Proteomes" id="UP000636709">
    <property type="component" value="Unassembled WGS sequence"/>
</dbReference>
<dbReference type="Gene3D" id="1.25.10.10">
    <property type="entry name" value="Leucine-rich Repeat Variant"/>
    <property type="match status" value="3"/>
</dbReference>
<dbReference type="SUPFAM" id="SSF48371">
    <property type="entry name" value="ARM repeat"/>
    <property type="match status" value="1"/>
</dbReference>
<feature type="region of interest" description="Disordered" evidence="2">
    <location>
        <begin position="79"/>
        <end position="117"/>
    </location>
</feature>
<feature type="repeat" description="ARM" evidence="1">
    <location>
        <begin position="484"/>
        <end position="530"/>
    </location>
</feature>
<proteinExistence type="predicted"/>
<comment type="caution">
    <text evidence="4">The sequence shown here is derived from an EMBL/GenBank/DDBJ whole genome shotgun (WGS) entry which is preliminary data.</text>
</comment>
<gene>
    <name evidence="4" type="ORF">HU200_054650</name>
</gene>
<evidence type="ECO:0000256" key="1">
    <source>
        <dbReference type="PROSITE-ProRule" id="PRU00259"/>
    </source>
</evidence>
<dbReference type="InterPro" id="IPR054296">
    <property type="entry name" value="DUF7032"/>
</dbReference>
<dbReference type="EMBL" id="JACEFO010002349">
    <property type="protein sequence ID" value="KAF8664475.1"/>
    <property type="molecule type" value="Genomic_DNA"/>
</dbReference>
<keyword evidence="5" id="KW-1185">Reference proteome</keyword>
<dbReference type="PROSITE" id="PS50176">
    <property type="entry name" value="ARM_REPEAT"/>
    <property type="match status" value="1"/>
</dbReference>
<dbReference type="OrthoDB" id="7537227at2759"/>
<dbReference type="PANTHER" id="PTHR46043">
    <property type="entry name" value="ARM REPEAT SUPERFAMILY PROTEIN"/>
    <property type="match status" value="1"/>
</dbReference>
<evidence type="ECO:0000259" key="3">
    <source>
        <dbReference type="Pfam" id="PF23005"/>
    </source>
</evidence>
<reference evidence="4" key="1">
    <citation type="submission" date="2020-07" db="EMBL/GenBank/DDBJ databases">
        <title>Genome sequence and genetic diversity analysis of an under-domesticated orphan crop, white fonio (Digitaria exilis).</title>
        <authorList>
            <person name="Bennetzen J.L."/>
            <person name="Chen S."/>
            <person name="Ma X."/>
            <person name="Wang X."/>
            <person name="Yssel A.E.J."/>
            <person name="Chaluvadi S.R."/>
            <person name="Johnson M."/>
            <person name="Gangashetty P."/>
            <person name="Hamidou F."/>
            <person name="Sanogo M.D."/>
            <person name="Zwaenepoel A."/>
            <person name="Wallace J."/>
            <person name="Van De Peer Y."/>
            <person name="Van Deynze A."/>
        </authorList>
    </citation>
    <scope>NUCLEOTIDE SEQUENCE</scope>
    <source>
        <tissue evidence="4">Leaves</tissue>
    </source>
</reference>
<dbReference type="AlphaFoldDB" id="A0A835AKH1"/>
<dbReference type="InterPro" id="IPR011989">
    <property type="entry name" value="ARM-like"/>
</dbReference>
<evidence type="ECO:0000313" key="4">
    <source>
        <dbReference type="EMBL" id="KAF8664475.1"/>
    </source>
</evidence>
<organism evidence="4 5">
    <name type="scientific">Digitaria exilis</name>
    <dbReference type="NCBI Taxonomy" id="1010633"/>
    <lineage>
        <taxon>Eukaryota</taxon>
        <taxon>Viridiplantae</taxon>
        <taxon>Streptophyta</taxon>
        <taxon>Embryophyta</taxon>
        <taxon>Tracheophyta</taxon>
        <taxon>Spermatophyta</taxon>
        <taxon>Magnoliopsida</taxon>
        <taxon>Liliopsida</taxon>
        <taxon>Poales</taxon>
        <taxon>Poaceae</taxon>
        <taxon>PACMAD clade</taxon>
        <taxon>Panicoideae</taxon>
        <taxon>Panicodae</taxon>
        <taxon>Paniceae</taxon>
        <taxon>Anthephorinae</taxon>
        <taxon>Digitaria</taxon>
    </lineage>
</organism>
<dbReference type="SMART" id="SM00185">
    <property type="entry name" value="ARM"/>
    <property type="match status" value="6"/>
</dbReference>
<evidence type="ECO:0000313" key="5">
    <source>
        <dbReference type="Proteomes" id="UP000636709"/>
    </source>
</evidence>
<sequence length="815" mass="88408">MGKKAPSRAFFGVEWMLQCQRFVILGCRLQLLDAWNGLIDLTDFDRFSALPYDDAIGRRLGHLCRYSIPLVVRLPLRTKARQSPGQQGEPQLMLQQSRARAAPAPRPAGRSTAHSRAHTRLHTPLTTLIEDAKAARRLPPSSSAPPCSYSYHTPRTALSIPFTSLFSSALRRHDAKSAARMAVHVSLVRRRRIWLMLLSLREAEMMDEQRMLAEALGAISLLVSASLSATLFPLKWQLIRDRLNRLHAGLADITVDDSGGGEEEADRCEAFVTLLRDAAATSGDALEELVPRSQGRHYGGGKLRLRSDLDVLAAALDALVARLDEVYASGALTRARALVVPRPAAGATRDDVRFYVRDLFARLRVGASEMRREAAAALAEALRDDEKCAVRVVVSDVPDGVGVLVALLECPDPRVQEEALEAVSVIAGSEAHRGDLVVAGVIAPVVRVLDAGAGSSTAAKERAARVLCKLTENSDNAWAVAAHGGVTALLNVVSTDHGTGSGELVCAACRVLRSLAGVDEIRKYMVADAGAVPALVSLSQSATTDDAARIQSMELLAAISSFSDDGSAREAVVREGAVESFVRALDPSSPTRSSKAREVALRTIDAVCLSPPTTSTTDRLLAAGFLDRVLSLLRNGDGRTLQHCALKAAHRLCQVSEEIRKAMGDAGFMPEMVNILRAAKSPEAREMAAEALCALVSVHRNRKRFVQDERNVAQVLQLLGNDEEIKPTPAKRFLLSTLMHLTDSSTGRRKIMSSEHKLAETNVPDAKRIVKKLGGSKLRSIFHGIWRSPSRYDLLQYQYCVPVERAVIMGSTRAF</sequence>
<dbReference type="InterPro" id="IPR000225">
    <property type="entry name" value="Armadillo"/>
</dbReference>
<accession>A0A835AKH1</accession>
<name>A0A835AKH1_9POAL</name>
<feature type="compositionally biased region" description="Polar residues" evidence="2">
    <location>
        <begin position="81"/>
        <end position="97"/>
    </location>
</feature>
<protein>
    <recommendedName>
        <fullName evidence="3">DUF7032 domain-containing protein</fullName>
    </recommendedName>
</protein>